<dbReference type="Gene3D" id="1.20.1280.50">
    <property type="match status" value="1"/>
</dbReference>
<dbReference type="Proteomes" id="UP000789508">
    <property type="component" value="Unassembled WGS sequence"/>
</dbReference>
<dbReference type="EMBL" id="CAJVPS010002011">
    <property type="protein sequence ID" value="CAG8557456.1"/>
    <property type="molecule type" value="Genomic_DNA"/>
</dbReference>
<dbReference type="InterPro" id="IPR036047">
    <property type="entry name" value="F-box-like_dom_sf"/>
</dbReference>
<dbReference type="AlphaFoldDB" id="A0A9N9FUP7"/>
<evidence type="ECO:0000313" key="2">
    <source>
        <dbReference type="EMBL" id="CAG8557456.1"/>
    </source>
</evidence>
<organism evidence="2 3">
    <name type="scientific">Ambispora leptoticha</name>
    <dbReference type="NCBI Taxonomy" id="144679"/>
    <lineage>
        <taxon>Eukaryota</taxon>
        <taxon>Fungi</taxon>
        <taxon>Fungi incertae sedis</taxon>
        <taxon>Mucoromycota</taxon>
        <taxon>Glomeromycotina</taxon>
        <taxon>Glomeromycetes</taxon>
        <taxon>Archaeosporales</taxon>
        <taxon>Ambisporaceae</taxon>
        <taxon>Ambispora</taxon>
    </lineage>
</organism>
<evidence type="ECO:0000313" key="3">
    <source>
        <dbReference type="Proteomes" id="UP000789508"/>
    </source>
</evidence>
<dbReference type="SUPFAM" id="SSF81383">
    <property type="entry name" value="F-box domain"/>
    <property type="match status" value="1"/>
</dbReference>
<dbReference type="Gene3D" id="3.80.10.10">
    <property type="entry name" value="Ribonuclease Inhibitor"/>
    <property type="match status" value="1"/>
</dbReference>
<comment type="caution">
    <text evidence="2">The sequence shown here is derived from an EMBL/GenBank/DDBJ whole genome shotgun (WGS) entry which is preliminary data.</text>
</comment>
<dbReference type="InterPro" id="IPR032675">
    <property type="entry name" value="LRR_dom_sf"/>
</dbReference>
<dbReference type="SUPFAM" id="SSF52047">
    <property type="entry name" value="RNI-like"/>
    <property type="match status" value="1"/>
</dbReference>
<reference evidence="2" key="1">
    <citation type="submission" date="2021-06" db="EMBL/GenBank/DDBJ databases">
        <authorList>
            <person name="Kallberg Y."/>
            <person name="Tangrot J."/>
            <person name="Rosling A."/>
        </authorList>
    </citation>
    <scope>NUCLEOTIDE SEQUENCE</scope>
    <source>
        <strain evidence="2">FL130A</strain>
    </source>
</reference>
<dbReference type="PROSITE" id="PS50181">
    <property type="entry name" value="FBOX"/>
    <property type="match status" value="1"/>
</dbReference>
<dbReference type="InterPro" id="IPR001810">
    <property type="entry name" value="F-box_dom"/>
</dbReference>
<dbReference type="Pfam" id="PF12937">
    <property type="entry name" value="F-box-like"/>
    <property type="match status" value="1"/>
</dbReference>
<keyword evidence="3" id="KW-1185">Reference proteome</keyword>
<feature type="domain" description="F-box" evidence="1">
    <location>
        <begin position="4"/>
        <end position="49"/>
    </location>
</feature>
<dbReference type="OrthoDB" id="2403216at2759"/>
<sequence>MEVDLIFQLLPVEIRQEIFKNLNKASLFKCLLVNRQWCREVVSILWEKPLAIEKQEFRYQNCFNRRNILSADTLVENARLTKIINVYVGLFTKETWKSLNKNEISRPRTIRAPTFNYASFLRHYEPNAIPIAAGAWLKQKIDPPTNKQQQKRNALSNAVCQLFLTEAKFIQSFYYNWNEDVEICSPVPRECQSHLPFNRLKELKISGITSAKALQNFFENLTGVSHAIRRISINSTDNFAYIDINDNQLKSTMLTQYELEWLELNSSSYNIVKSICSGLQYSSRTFRAIKFYKISFAPFRSKSIIKGLRSCVNLLCLDFHDCLGIEQNAWIETAKFFTKLEFLAIVGASGSYERIPLAFIKQIVETSGDNLQYLLIKENRNFCYIIDGTIAEELLTFIHMHSQNLRALSLSGLNLKQLPSLQEPCPKLEHIDLDILKINEDLTSLAQFPPQISSLGICGSAFYFYGFNTHFLKSIRGHIKYISIDCEGIDASGIEHYGFKFNKKSFYDRIRPSYFPQF</sequence>
<proteinExistence type="predicted"/>
<gene>
    <name evidence="2" type="ORF">ALEPTO_LOCUS6182</name>
</gene>
<accession>A0A9N9FUP7</accession>
<protein>
    <submittedName>
        <fullName evidence="2">2463_t:CDS:1</fullName>
    </submittedName>
</protein>
<evidence type="ECO:0000259" key="1">
    <source>
        <dbReference type="PROSITE" id="PS50181"/>
    </source>
</evidence>
<name>A0A9N9FUP7_9GLOM</name>